<gene>
    <name evidence="3" type="ORF">FHP08_15600</name>
</gene>
<dbReference type="EMBL" id="VDUY01000007">
    <property type="protein sequence ID" value="TXL63732.1"/>
    <property type="molecule type" value="Genomic_DNA"/>
</dbReference>
<dbReference type="InterPro" id="IPR052389">
    <property type="entry name" value="Sec_Metab_Biosynth-Assoc"/>
</dbReference>
<sequence>MSDSAPHETAPPGTIHPFDVAIRLAALGDGRFAGRTTEAYRNMVGPYGGITAAVMLQALLQRPERLGDPVALTVNYAGPVSDGEFEIATREIRTSRSTQHWLAEMRQGPEGEVPTTATAVFGTRRDTWDHTEARQPALPARESIAALRSSTHAPWSERYERRTVDDLEAGESRGWLTDVPARPLDFPGLASLCDAFRPWIFARRPRRTPIGTVTLNVYFHAAADELAAIGATPLQGVARTNTIHRGFFDQEARVWTPDGRLLATTQQVVWFKE</sequence>
<dbReference type="InterPro" id="IPR029069">
    <property type="entry name" value="HotDog_dom_sf"/>
</dbReference>
<protein>
    <submittedName>
        <fullName evidence="3">Thioesterase family protein</fullName>
    </submittedName>
</protein>
<comment type="caution">
    <text evidence="3">The sequence shown here is derived from an EMBL/GenBank/DDBJ whole genome shotgun (WGS) entry which is preliminary data.</text>
</comment>
<dbReference type="Pfam" id="PF20789">
    <property type="entry name" value="4HBT_3C"/>
    <property type="match status" value="1"/>
</dbReference>
<keyword evidence="4" id="KW-1185">Reference proteome</keyword>
<dbReference type="AlphaFoldDB" id="A0A5C8NQY2"/>
<dbReference type="PANTHER" id="PTHR38110:SF1">
    <property type="entry name" value="THIOESTERASE DOMAIN-CONTAINING PROTEIN"/>
    <property type="match status" value="1"/>
</dbReference>
<feature type="domain" description="Acyl-CoA thioesterase-like C-terminal" evidence="2">
    <location>
        <begin position="149"/>
        <end position="270"/>
    </location>
</feature>
<dbReference type="PANTHER" id="PTHR38110">
    <property type="entry name" value="CHROMOSOME 23, WHOLE GENOME SHOTGUN SEQUENCE"/>
    <property type="match status" value="1"/>
</dbReference>
<reference evidence="3 4" key="1">
    <citation type="submission" date="2019-06" db="EMBL/GenBank/DDBJ databases">
        <title>Quisquiliibacterium sp. nov., isolated from a maize field.</title>
        <authorList>
            <person name="Lin S.-Y."/>
            <person name="Tsai C.-F."/>
            <person name="Young C.-C."/>
        </authorList>
    </citation>
    <scope>NUCLEOTIDE SEQUENCE [LARGE SCALE GENOMIC DNA]</scope>
    <source>
        <strain evidence="3 4">CC-CFT501</strain>
    </source>
</reference>
<evidence type="ECO:0000259" key="2">
    <source>
        <dbReference type="Pfam" id="PF20789"/>
    </source>
</evidence>
<dbReference type="SUPFAM" id="SSF54637">
    <property type="entry name" value="Thioesterase/thiol ester dehydrase-isomerase"/>
    <property type="match status" value="2"/>
</dbReference>
<dbReference type="RefSeq" id="WP_147705425.1">
    <property type="nucleotide sequence ID" value="NZ_VDUY01000007.1"/>
</dbReference>
<dbReference type="InterPro" id="IPR049449">
    <property type="entry name" value="TesB_ACOT8-like_N"/>
</dbReference>
<name>A0A5C8NQY2_9BURK</name>
<proteinExistence type="predicted"/>
<dbReference type="Gene3D" id="2.40.160.210">
    <property type="entry name" value="Acyl-CoA thioesterase, double hotdog domain"/>
    <property type="match status" value="1"/>
</dbReference>
<evidence type="ECO:0000313" key="3">
    <source>
        <dbReference type="EMBL" id="TXL63732.1"/>
    </source>
</evidence>
<dbReference type="Proteomes" id="UP000321548">
    <property type="component" value="Unassembled WGS sequence"/>
</dbReference>
<organism evidence="3 4">
    <name type="scientific">Zeimonas arvi</name>
    <dbReference type="NCBI Taxonomy" id="2498847"/>
    <lineage>
        <taxon>Bacteria</taxon>
        <taxon>Pseudomonadati</taxon>
        <taxon>Pseudomonadota</taxon>
        <taxon>Betaproteobacteria</taxon>
        <taxon>Burkholderiales</taxon>
        <taxon>Burkholderiaceae</taxon>
        <taxon>Zeimonas</taxon>
    </lineage>
</organism>
<feature type="domain" description="Acyl-CoA thioesterase-like N-terminal HotDog" evidence="1">
    <location>
        <begin position="42"/>
        <end position="122"/>
    </location>
</feature>
<evidence type="ECO:0000313" key="4">
    <source>
        <dbReference type="Proteomes" id="UP000321548"/>
    </source>
</evidence>
<evidence type="ECO:0000259" key="1">
    <source>
        <dbReference type="Pfam" id="PF13622"/>
    </source>
</evidence>
<accession>A0A5C8NQY2</accession>
<dbReference type="InterPro" id="IPR042171">
    <property type="entry name" value="Acyl-CoA_hotdog"/>
</dbReference>
<dbReference type="Pfam" id="PF13622">
    <property type="entry name" value="4HBT_3"/>
    <property type="match status" value="1"/>
</dbReference>
<dbReference type="InterPro" id="IPR049450">
    <property type="entry name" value="ACOT8-like_C"/>
</dbReference>
<dbReference type="OrthoDB" id="4370297at2"/>